<dbReference type="OrthoDB" id="2985622at2"/>
<accession>A0A559IX49</accession>
<comment type="caution">
    <text evidence="1">The sequence shown here is derived from an EMBL/GenBank/DDBJ whole genome shotgun (WGS) entry which is preliminary data.</text>
</comment>
<name>A0A559IX49_9BACL</name>
<sequence>MIDGSSAYQLVEYDYREDVDPISGAPTMTAVPRTVQEAKEGVPYNTIKDLGEIFLRENLREAWRLLRRNDPFDYQLEVVDAIIYSCLAAQGWQFTVMQTRQSGKNEESAFIEQYLLLYGWYHGIPVSGVKFAPVHKPQVQASMDRLEGADAPDAGGMAGSILTKKLYRKSDGYKYHIGKPRDSNKWAFLSINPTANVASQTAFTLLEGDEAQDIDSAKWERDAQPMGSFKNATTVFWGVAWTKESHIYKAMQQSYEMEKRLEDDLGYRPKLVFKIDAHRVIASGNDSYKKAFENQVARLGVNHIAIQTQYLLNFVDSIGRYFDEEQLKLIFADSPYDMRQGPKPGSRYAFAIDVAGQEENPTGQQEVEAGKHKRDATQLVIGELMPDGVLVPVCFYQWVGRGHTEQRSQIKTILKHWGTVGGVCDATGIGEPLAYWLIEQLPDMLIEAYKFKAEGDENKSKLGYLVYATVQAGMFKMPKRPISDLQQGDLWDEAKYQLEHLVREARKAQKINYHVPRNAKPRKPGHVPHDDVALAIFMLIRAAWGIKDPDKWKASAFNRADIGG</sequence>
<dbReference type="RefSeq" id="WP_144987453.1">
    <property type="nucleotide sequence ID" value="NZ_VNJK01000001.1"/>
</dbReference>
<evidence type="ECO:0000313" key="1">
    <source>
        <dbReference type="EMBL" id="TVX92212.1"/>
    </source>
</evidence>
<dbReference type="Gene3D" id="3.30.420.240">
    <property type="match status" value="1"/>
</dbReference>
<organism evidence="1 2">
    <name type="scientific">Paenibacillus agilis</name>
    <dbReference type="NCBI Taxonomy" id="3020863"/>
    <lineage>
        <taxon>Bacteria</taxon>
        <taxon>Bacillati</taxon>
        <taxon>Bacillota</taxon>
        <taxon>Bacilli</taxon>
        <taxon>Bacillales</taxon>
        <taxon>Paenibacillaceae</taxon>
        <taxon>Paenibacillus</taxon>
    </lineage>
</organism>
<dbReference type="EMBL" id="VNJK01000001">
    <property type="protein sequence ID" value="TVX92212.1"/>
    <property type="molecule type" value="Genomic_DNA"/>
</dbReference>
<gene>
    <name evidence="1" type="ORF">FPZ44_03550</name>
</gene>
<dbReference type="Proteomes" id="UP000318102">
    <property type="component" value="Unassembled WGS sequence"/>
</dbReference>
<dbReference type="AlphaFoldDB" id="A0A559IX49"/>
<evidence type="ECO:0000313" key="2">
    <source>
        <dbReference type="Proteomes" id="UP000318102"/>
    </source>
</evidence>
<proteinExistence type="predicted"/>
<keyword evidence="2" id="KW-1185">Reference proteome</keyword>
<reference evidence="1 2" key="1">
    <citation type="submission" date="2019-07" db="EMBL/GenBank/DDBJ databases">
        <authorList>
            <person name="Kim J."/>
        </authorList>
    </citation>
    <scope>NUCLEOTIDE SEQUENCE [LARGE SCALE GENOMIC DNA]</scope>
    <source>
        <strain evidence="1 2">N4</strain>
    </source>
</reference>
<protein>
    <submittedName>
        <fullName evidence="1">Terminase</fullName>
    </submittedName>
</protein>